<keyword evidence="3" id="KW-0687">Ribonucleoprotein</keyword>
<dbReference type="PANTHER" id="PTHR12919:SF20">
    <property type="entry name" value="SMALL RIBOSOMAL SUBUNIT PROTEIN BS16M"/>
    <property type="match status" value="1"/>
</dbReference>
<dbReference type="SUPFAM" id="SSF54565">
    <property type="entry name" value="Ribosomal protein S16"/>
    <property type="match status" value="1"/>
</dbReference>
<dbReference type="GeneID" id="26522694"/>
<dbReference type="GO" id="GO:0015935">
    <property type="term" value="C:small ribosomal subunit"/>
    <property type="evidence" value="ECO:0007669"/>
    <property type="project" value="TreeGrafter"/>
</dbReference>
<proteinExistence type="inferred from homology"/>
<dbReference type="GO" id="GO:0005737">
    <property type="term" value="C:cytoplasm"/>
    <property type="evidence" value="ECO:0007669"/>
    <property type="project" value="UniProtKB-ARBA"/>
</dbReference>
<dbReference type="InterPro" id="IPR020592">
    <property type="entry name" value="Ribosomal_bS16_CS"/>
</dbReference>
<dbReference type="GO" id="GO:0003735">
    <property type="term" value="F:structural constituent of ribosome"/>
    <property type="evidence" value="ECO:0007669"/>
    <property type="project" value="InterPro"/>
</dbReference>
<comment type="similarity">
    <text evidence="1">Belongs to the bacterial ribosomal protein bS16 family.</text>
</comment>
<evidence type="ECO:0000313" key="4">
    <source>
        <dbReference type="EMBL" id="BAT70314.1"/>
    </source>
</evidence>
<name>A0A0S3QPQ0_9STRA</name>
<dbReference type="GO" id="GO:0006412">
    <property type="term" value="P:translation"/>
    <property type="evidence" value="ECO:0007669"/>
    <property type="project" value="InterPro"/>
</dbReference>
<gene>
    <name evidence="4" type="primary">rps16</name>
</gene>
<evidence type="ECO:0000256" key="2">
    <source>
        <dbReference type="ARBA" id="ARBA00022980"/>
    </source>
</evidence>
<reference evidence="4" key="1">
    <citation type="submission" date="2015-02" db="EMBL/GenBank/DDBJ databases">
        <title>A plastid genome of a nonphotosynthetic diatom.</title>
        <authorList>
            <person name="Kamikawa R."/>
            <person name="Inagaki Y."/>
        </authorList>
    </citation>
    <scope>NUCLEOTIDE SEQUENCE</scope>
    <source>
        <strain evidence="4">IriIs04</strain>
    </source>
</reference>
<dbReference type="AlphaFoldDB" id="A0A0S3QPQ0"/>
<keyword evidence="2 4" id="KW-0689">Ribosomal protein</keyword>
<dbReference type="PROSITE" id="PS00732">
    <property type="entry name" value="RIBOSOMAL_S16"/>
    <property type="match status" value="1"/>
</dbReference>
<dbReference type="PANTHER" id="PTHR12919">
    <property type="entry name" value="30S RIBOSOMAL PROTEIN S16"/>
    <property type="match status" value="1"/>
</dbReference>
<accession>A0A0S3QPQ0</accession>
<dbReference type="RefSeq" id="YP_009193389.1">
    <property type="nucleotide sequence ID" value="NC_028737.1"/>
</dbReference>
<geneLocation type="plastid" evidence="4"/>
<dbReference type="Pfam" id="PF00886">
    <property type="entry name" value="Ribosomal_S16"/>
    <property type="match status" value="1"/>
</dbReference>
<dbReference type="InterPro" id="IPR000307">
    <property type="entry name" value="Ribosomal_bS16"/>
</dbReference>
<organism evidence="4">
    <name type="scientific">Nitzschia sp. IriIs04</name>
    <dbReference type="NCBI Taxonomy" id="1444690"/>
    <lineage>
        <taxon>Eukaryota</taxon>
        <taxon>Sar</taxon>
        <taxon>Stramenopiles</taxon>
        <taxon>Ochrophyta</taxon>
        <taxon>Bacillariophyta</taxon>
        <taxon>Bacillariophyceae</taxon>
        <taxon>Bacillariophycidae</taxon>
        <taxon>Bacillariales</taxon>
        <taxon>Bacillariaceae</taxon>
        <taxon>Nitzschia</taxon>
    </lineage>
</organism>
<evidence type="ECO:0000256" key="1">
    <source>
        <dbReference type="ARBA" id="ARBA00006668"/>
    </source>
</evidence>
<dbReference type="InterPro" id="IPR023803">
    <property type="entry name" value="Ribosomal_bS16_dom_sf"/>
</dbReference>
<evidence type="ECO:0000256" key="3">
    <source>
        <dbReference type="ARBA" id="ARBA00023274"/>
    </source>
</evidence>
<dbReference type="NCBIfam" id="TIGR00002">
    <property type="entry name" value="S16"/>
    <property type="match status" value="1"/>
</dbReference>
<dbReference type="HAMAP" id="MF_00385">
    <property type="entry name" value="Ribosomal_bS16"/>
    <property type="match status" value="1"/>
</dbReference>
<keyword evidence="4" id="KW-0934">Plastid</keyword>
<sequence>MLKLRLKRIGKKIQPIYRIVIANSKTKRNGKDIEKIGYYNPIKKIFKINETLMKQWILKGAKPTKTVNNLLKKNKLFFNT</sequence>
<dbReference type="Gene3D" id="3.30.1320.10">
    <property type="match status" value="1"/>
</dbReference>
<dbReference type="EMBL" id="LC028895">
    <property type="protein sequence ID" value="BAT70314.1"/>
    <property type="molecule type" value="Genomic_DNA"/>
</dbReference>
<protein>
    <submittedName>
        <fullName evidence="4">Ribosomal protein S16</fullName>
    </submittedName>
</protein>